<dbReference type="InterPro" id="IPR011051">
    <property type="entry name" value="RmlC_Cupin_sf"/>
</dbReference>
<dbReference type="SUPFAM" id="SSF51182">
    <property type="entry name" value="RmlC-like cupins"/>
    <property type="match status" value="1"/>
</dbReference>
<dbReference type="EMBL" id="VDUZ01000001">
    <property type="protein sequence ID" value="TXL82216.1"/>
    <property type="molecule type" value="Genomic_DNA"/>
</dbReference>
<dbReference type="PANTHER" id="PTHR37943:SF1">
    <property type="entry name" value="PROTEIN VES"/>
    <property type="match status" value="1"/>
</dbReference>
<evidence type="ECO:0000313" key="2">
    <source>
        <dbReference type="Proteomes" id="UP000321638"/>
    </source>
</evidence>
<dbReference type="Gene3D" id="2.60.120.10">
    <property type="entry name" value="Jelly Rolls"/>
    <property type="match status" value="1"/>
</dbReference>
<organism evidence="1 2">
    <name type="scientific">Vineibacter terrae</name>
    <dbReference type="NCBI Taxonomy" id="2586908"/>
    <lineage>
        <taxon>Bacteria</taxon>
        <taxon>Pseudomonadati</taxon>
        <taxon>Pseudomonadota</taxon>
        <taxon>Alphaproteobacteria</taxon>
        <taxon>Hyphomicrobiales</taxon>
        <taxon>Vineibacter</taxon>
    </lineage>
</organism>
<dbReference type="InterPro" id="IPR014710">
    <property type="entry name" value="RmlC-like_jellyroll"/>
</dbReference>
<dbReference type="InterPro" id="IPR010282">
    <property type="entry name" value="Uncharacterised_HutD/Ves"/>
</dbReference>
<comment type="caution">
    <text evidence="1">The sequence shown here is derived from an EMBL/GenBank/DDBJ whole genome shotgun (WGS) entry which is preliminary data.</text>
</comment>
<keyword evidence="2" id="KW-1185">Reference proteome</keyword>
<evidence type="ECO:0000313" key="1">
    <source>
        <dbReference type="EMBL" id="TXL82216.1"/>
    </source>
</evidence>
<accession>A0A5C8PVJ8</accession>
<dbReference type="RefSeq" id="WP_147844920.1">
    <property type="nucleotide sequence ID" value="NZ_VDUZ01000001.1"/>
</dbReference>
<protein>
    <submittedName>
        <fullName evidence="1">HutD family protein</fullName>
    </submittedName>
</protein>
<name>A0A5C8PVJ8_9HYPH</name>
<dbReference type="Pfam" id="PF05962">
    <property type="entry name" value="HutD"/>
    <property type="match status" value="1"/>
</dbReference>
<reference evidence="1 2" key="1">
    <citation type="submission" date="2019-06" db="EMBL/GenBank/DDBJ databases">
        <title>New taxonomy in bacterial strain CC-CFT640, isolated from vineyard.</title>
        <authorList>
            <person name="Lin S.-Y."/>
            <person name="Tsai C.-F."/>
            <person name="Young C.-C."/>
        </authorList>
    </citation>
    <scope>NUCLEOTIDE SEQUENCE [LARGE SCALE GENOMIC DNA]</scope>
    <source>
        <strain evidence="1 2">CC-CFT640</strain>
    </source>
</reference>
<dbReference type="Proteomes" id="UP000321638">
    <property type="component" value="Unassembled WGS sequence"/>
</dbReference>
<sequence length="195" mass="20482">MTGLEILRIERLPAEPWKNKGGITRTIAAAPPDADIDTADWRVALSDINRPGPFSHLPGIDRLLLPLGAGLRLGFDGAAPQPVPVFDTIAFDGATATICDVDARLQVMNLLLRRGRHAGRLQAFPGAGRLQAPGGAIVLYAARGGFNLVVADGVPRPLDAGHAAVHRDGALPLAFEPYRPWSMLVAAVIAPAGQG</sequence>
<dbReference type="OrthoDB" id="9800082at2"/>
<proteinExistence type="predicted"/>
<gene>
    <name evidence="1" type="ORF">FHP25_00515</name>
</gene>
<dbReference type="AlphaFoldDB" id="A0A5C8PVJ8"/>
<dbReference type="PANTHER" id="PTHR37943">
    <property type="entry name" value="PROTEIN VES"/>
    <property type="match status" value="1"/>
</dbReference>